<reference evidence="1" key="1">
    <citation type="submission" date="2014-09" db="EMBL/GenBank/DDBJ databases">
        <authorList>
            <person name="Magalhaes I.L.F."/>
            <person name="Oliveira U."/>
            <person name="Santos F.R."/>
            <person name="Vidigal T.H.D.A."/>
            <person name="Brescovit A.D."/>
            <person name="Santos A.J."/>
        </authorList>
    </citation>
    <scope>NUCLEOTIDE SEQUENCE</scope>
    <source>
        <tissue evidence="1">Shoot tissue taken approximately 20 cm above the soil surface</tissue>
    </source>
</reference>
<reference evidence="1" key="2">
    <citation type="journal article" date="2015" name="Data Brief">
        <title>Shoot transcriptome of the giant reed, Arundo donax.</title>
        <authorList>
            <person name="Barrero R.A."/>
            <person name="Guerrero F.D."/>
            <person name="Moolhuijzen P."/>
            <person name="Goolsby J.A."/>
            <person name="Tidwell J."/>
            <person name="Bellgard S.E."/>
            <person name="Bellgard M.I."/>
        </authorList>
    </citation>
    <scope>NUCLEOTIDE SEQUENCE</scope>
    <source>
        <tissue evidence="1">Shoot tissue taken approximately 20 cm above the soil surface</tissue>
    </source>
</reference>
<proteinExistence type="predicted"/>
<protein>
    <submittedName>
        <fullName evidence="1">Uncharacterized protein</fullName>
    </submittedName>
</protein>
<organism evidence="1">
    <name type="scientific">Arundo donax</name>
    <name type="common">Giant reed</name>
    <name type="synonym">Donax arundinaceus</name>
    <dbReference type="NCBI Taxonomy" id="35708"/>
    <lineage>
        <taxon>Eukaryota</taxon>
        <taxon>Viridiplantae</taxon>
        <taxon>Streptophyta</taxon>
        <taxon>Embryophyta</taxon>
        <taxon>Tracheophyta</taxon>
        <taxon>Spermatophyta</taxon>
        <taxon>Magnoliopsida</taxon>
        <taxon>Liliopsida</taxon>
        <taxon>Poales</taxon>
        <taxon>Poaceae</taxon>
        <taxon>PACMAD clade</taxon>
        <taxon>Arundinoideae</taxon>
        <taxon>Arundineae</taxon>
        <taxon>Arundo</taxon>
    </lineage>
</organism>
<name>A0A0A9AS99_ARUDO</name>
<dbReference type="EMBL" id="GBRH01245152">
    <property type="protein sequence ID" value="JAD52743.1"/>
    <property type="molecule type" value="Transcribed_RNA"/>
</dbReference>
<dbReference type="AlphaFoldDB" id="A0A0A9AS99"/>
<accession>A0A0A9AS99</accession>
<sequence>MIENDPALLWTLSFLVDCAHLASCPKLNFCKRALF</sequence>
<evidence type="ECO:0000313" key="1">
    <source>
        <dbReference type="EMBL" id="JAD52743.1"/>
    </source>
</evidence>